<evidence type="ECO:0000313" key="1">
    <source>
        <dbReference type="EMBL" id="CAE0625865.1"/>
    </source>
</evidence>
<sequence>MEKFESDPEKYVPAWGGFCAYGVAEETWWTAETMSAGVVPDAWRIIDGRLFFFHDIGVAAWFAALLPDAIREGDATWHGWGLEGYNTNCFNTAGKTGGQLIQPDLAVRPERHAPAVAAVGAAEAAAGAVGAEGSG</sequence>
<accession>A0A7S3XL42</accession>
<organism evidence="1">
    <name type="scientific">Heterosigma akashiwo</name>
    <name type="common">Chromophytic alga</name>
    <name type="synonym">Heterosigma carterae</name>
    <dbReference type="NCBI Taxonomy" id="2829"/>
    <lineage>
        <taxon>Eukaryota</taxon>
        <taxon>Sar</taxon>
        <taxon>Stramenopiles</taxon>
        <taxon>Ochrophyta</taxon>
        <taxon>Raphidophyceae</taxon>
        <taxon>Chattonellales</taxon>
        <taxon>Chattonellaceae</taxon>
        <taxon>Heterosigma</taxon>
    </lineage>
</organism>
<reference evidence="1" key="1">
    <citation type="submission" date="2021-01" db="EMBL/GenBank/DDBJ databases">
        <authorList>
            <person name="Corre E."/>
            <person name="Pelletier E."/>
            <person name="Niang G."/>
            <person name="Scheremetjew M."/>
            <person name="Finn R."/>
            <person name="Kale V."/>
            <person name="Holt S."/>
            <person name="Cochrane G."/>
            <person name="Meng A."/>
            <person name="Brown T."/>
            <person name="Cohen L."/>
        </authorList>
    </citation>
    <scope>NUCLEOTIDE SEQUENCE</scope>
    <source>
        <strain evidence="1">CCMP3107</strain>
    </source>
</reference>
<gene>
    <name evidence="1" type="ORF">HAKA00212_LOCUS4536</name>
</gene>
<protein>
    <submittedName>
        <fullName evidence="1">Uncharacterized protein</fullName>
    </submittedName>
</protein>
<name>A0A7S3XL42_HETAK</name>
<dbReference type="AlphaFoldDB" id="A0A7S3XL42"/>
<dbReference type="EMBL" id="HBIU01010602">
    <property type="protein sequence ID" value="CAE0625865.1"/>
    <property type="molecule type" value="Transcribed_RNA"/>
</dbReference>
<proteinExistence type="predicted"/>